<gene>
    <name evidence="3" type="ORF">TOL_2567</name>
</gene>
<dbReference type="GeneID" id="79177342"/>
<evidence type="ECO:0000313" key="3">
    <source>
        <dbReference type="EMBL" id="CCU72966.1"/>
    </source>
</evidence>
<feature type="domain" description="Glycosyl transferase family 1" evidence="1">
    <location>
        <begin position="222"/>
        <end position="386"/>
    </location>
</feature>
<evidence type="ECO:0000313" key="4">
    <source>
        <dbReference type="Proteomes" id="UP000011866"/>
    </source>
</evidence>
<feature type="domain" description="Glycosyltransferase subfamily 4-like N-terminal" evidence="2">
    <location>
        <begin position="15"/>
        <end position="203"/>
    </location>
</feature>
<evidence type="ECO:0000259" key="1">
    <source>
        <dbReference type="Pfam" id="PF00534"/>
    </source>
</evidence>
<dbReference type="PATRIC" id="fig|1298593.3.peg.2474"/>
<dbReference type="InterPro" id="IPR028098">
    <property type="entry name" value="Glyco_trans_4-like_N"/>
</dbReference>
<keyword evidence="3" id="KW-0808">Transferase</keyword>
<name>M5DSS5_9GAMM</name>
<dbReference type="eggNOG" id="COG0438">
    <property type="taxonomic scope" value="Bacteria"/>
</dbReference>
<dbReference type="Proteomes" id="UP000011866">
    <property type="component" value="Chromosome"/>
</dbReference>
<evidence type="ECO:0000259" key="2">
    <source>
        <dbReference type="Pfam" id="PF13579"/>
    </source>
</evidence>
<keyword evidence="4" id="KW-1185">Reference proteome</keyword>
<protein>
    <submittedName>
        <fullName evidence="3">Putative glycosyl transferase</fullName>
    </submittedName>
</protein>
<dbReference type="PANTHER" id="PTHR45947">
    <property type="entry name" value="SULFOQUINOVOSYL TRANSFERASE SQD2"/>
    <property type="match status" value="1"/>
</dbReference>
<dbReference type="AlphaFoldDB" id="M5DSS5"/>
<dbReference type="NCBIfam" id="NF007640">
    <property type="entry name" value="PRK10307.1"/>
    <property type="match status" value="1"/>
</dbReference>
<dbReference type="SUPFAM" id="SSF53756">
    <property type="entry name" value="UDP-Glycosyltransferase/glycogen phosphorylase"/>
    <property type="match status" value="1"/>
</dbReference>
<sequence length="408" mass="44592">MKITLVSLNYSPELTGIGKYNGEMAPWFVAAGDNVDVVCAPPYYPEWKVHAGYSGLSYRTSVENGVRVTRCPLYVPAQPSTIKRLSHLASFAFTSGLALFAKVFKRPDVVFVVEPTLFTVPVTLLFCKLVGAKSVLHIQDYEVDAMFGLGMAGKAGFLASAAYKVERWLMRRFDAVSTISFSMMTKAEQKGVDPQRLVFFPNWSDTSFVHPSVDGSDLRKLWGVTESQKIVLYAGNIGAKQGLELVLDAAERYLSQPDIRFFLVGSGAYATELQSMATQRGLSNVEFKPLQAWEDVPAMLAMADVHLVVQRKGAADAVLPSKLTNILSAGGNAVITAEADTELGRLVNEYPGIYSCVEPENVASFCQGLETELAKSGVNSVAREYAEKNLNKEAILGRFREDLLSLIG</sequence>
<dbReference type="KEGG" id="tol:TOL_2567"/>
<dbReference type="Gene3D" id="3.40.50.2000">
    <property type="entry name" value="Glycogen Phosphorylase B"/>
    <property type="match status" value="2"/>
</dbReference>
<dbReference type="Pfam" id="PF13579">
    <property type="entry name" value="Glyco_trans_4_4"/>
    <property type="match status" value="1"/>
</dbReference>
<dbReference type="RefSeq" id="WP_015487682.1">
    <property type="nucleotide sequence ID" value="NC_020888.1"/>
</dbReference>
<dbReference type="PANTHER" id="PTHR45947:SF3">
    <property type="entry name" value="SULFOQUINOVOSYL TRANSFERASE SQD2"/>
    <property type="match status" value="1"/>
</dbReference>
<dbReference type="InterPro" id="IPR001296">
    <property type="entry name" value="Glyco_trans_1"/>
</dbReference>
<dbReference type="InterPro" id="IPR050194">
    <property type="entry name" value="Glycosyltransferase_grp1"/>
</dbReference>
<dbReference type="EMBL" id="HF680312">
    <property type="protein sequence ID" value="CCU72966.1"/>
    <property type="molecule type" value="Genomic_DNA"/>
</dbReference>
<dbReference type="HOGENOM" id="CLU_009583_11_5_6"/>
<dbReference type="GO" id="GO:0016758">
    <property type="term" value="F:hexosyltransferase activity"/>
    <property type="evidence" value="ECO:0007669"/>
    <property type="project" value="TreeGrafter"/>
</dbReference>
<organism evidence="3 4">
    <name type="scientific">Thalassolituus oleivorans MIL-1</name>
    <dbReference type="NCBI Taxonomy" id="1298593"/>
    <lineage>
        <taxon>Bacteria</taxon>
        <taxon>Pseudomonadati</taxon>
        <taxon>Pseudomonadota</taxon>
        <taxon>Gammaproteobacteria</taxon>
        <taxon>Oceanospirillales</taxon>
        <taxon>Oceanospirillaceae</taxon>
        <taxon>Thalassolituus</taxon>
    </lineage>
</organism>
<dbReference type="CDD" id="cd03794">
    <property type="entry name" value="GT4_WbuB-like"/>
    <property type="match status" value="1"/>
</dbReference>
<accession>M5DSS5</accession>
<dbReference type="Pfam" id="PF00534">
    <property type="entry name" value="Glycos_transf_1"/>
    <property type="match status" value="1"/>
</dbReference>
<reference evidence="3 4" key="1">
    <citation type="journal article" date="2013" name="Genome Announc.">
        <title>Genome Sequence of Thalassolituus oleivorans MIL-1 (DSM 14913T).</title>
        <authorList>
            <person name="Golyshin P.N."/>
            <person name="Werner J."/>
            <person name="Chernikova T.N."/>
            <person name="Tran H."/>
            <person name="Ferrer M."/>
            <person name="Yakimov M.M."/>
            <person name="Teeling H."/>
            <person name="Golyshina O.V."/>
        </authorList>
    </citation>
    <scope>NUCLEOTIDE SEQUENCE [LARGE SCALE GENOMIC DNA]</scope>
    <source>
        <strain evidence="3 4">MIL-1</strain>
    </source>
</reference>
<proteinExistence type="predicted"/>